<evidence type="ECO:0000256" key="2">
    <source>
        <dbReference type="SAM" id="SignalP"/>
    </source>
</evidence>
<proteinExistence type="predicted"/>
<dbReference type="Proteomes" id="UP000190092">
    <property type="component" value="Unassembled WGS sequence"/>
</dbReference>
<feature type="signal peptide" evidence="2">
    <location>
        <begin position="1"/>
        <end position="16"/>
    </location>
</feature>
<feature type="compositionally biased region" description="Low complexity" evidence="1">
    <location>
        <begin position="208"/>
        <end position="220"/>
    </location>
</feature>
<name>A0A1T4T9J0_9HYPH</name>
<protein>
    <submittedName>
        <fullName evidence="3">Pilus biogenesis CpaD protein (Pilus_cpaD)</fullName>
    </submittedName>
</protein>
<evidence type="ECO:0000256" key="1">
    <source>
        <dbReference type="SAM" id="MobiDB-lite"/>
    </source>
</evidence>
<dbReference type="STRING" id="225324.SAMN02745126_05858"/>
<feature type="chain" id="PRO_5012978873" evidence="2">
    <location>
        <begin position="17"/>
        <end position="237"/>
    </location>
</feature>
<keyword evidence="4" id="KW-1185">Reference proteome</keyword>
<organism evidence="3 4">
    <name type="scientific">Enhydrobacter aerosaccus</name>
    <dbReference type="NCBI Taxonomy" id="225324"/>
    <lineage>
        <taxon>Bacteria</taxon>
        <taxon>Pseudomonadati</taxon>
        <taxon>Pseudomonadota</taxon>
        <taxon>Alphaproteobacteria</taxon>
        <taxon>Hyphomicrobiales</taxon>
        <taxon>Enhydrobacter</taxon>
    </lineage>
</organism>
<reference evidence="4" key="1">
    <citation type="submission" date="2017-02" db="EMBL/GenBank/DDBJ databases">
        <authorList>
            <person name="Varghese N."/>
            <person name="Submissions S."/>
        </authorList>
    </citation>
    <scope>NUCLEOTIDE SEQUENCE [LARGE SCALE GENOMIC DNA]</scope>
    <source>
        <strain evidence="4">ATCC 27094</strain>
    </source>
</reference>
<gene>
    <name evidence="3" type="ORF">SAMN02745126_05858</name>
</gene>
<feature type="compositionally biased region" description="Gly residues" evidence="1">
    <location>
        <begin position="221"/>
        <end position="237"/>
    </location>
</feature>
<evidence type="ECO:0000313" key="4">
    <source>
        <dbReference type="Proteomes" id="UP000190092"/>
    </source>
</evidence>
<dbReference type="PROSITE" id="PS51257">
    <property type="entry name" value="PROKAR_LIPOPROTEIN"/>
    <property type="match status" value="1"/>
</dbReference>
<dbReference type="RefSeq" id="WP_085937600.1">
    <property type="nucleotide sequence ID" value="NZ_FUWJ01000014.1"/>
</dbReference>
<dbReference type="InterPro" id="IPR019027">
    <property type="entry name" value="Pilus_biogenesis_CpaD-related"/>
</dbReference>
<accession>A0A1T4T9J0</accession>
<feature type="region of interest" description="Disordered" evidence="1">
    <location>
        <begin position="208"/>
        <end position="237"/>
    </location>
</feature>
<dbReference type="Pfam" id="PF09476">
    <property type="entry name" value="Pilus_CpaD"/>
    <property type="match status" value="1"/>
</dbReference>
<dbReference type="OrthoDB" id="9802674at2"/>
<dbReference type="AlphaFoldDB" id="A0A1T4T9J0"/>
<evidence type="ECO:0000313" key="3">
    <source>
        <dbReference type="EMBL" id="SKA36939.1"/>
    </source>
</evidence>
<sequence>MRSVFFALLAAGTLCACDNPNPVAEEAKVGMRMTPVRADTILAIGFRPGTGQIDPNQAHELHAMVNAGRAAQRDEFVVVTDGSGGPIQQARAQQVMRSLSGAGARWVSSAVEPAMAMGPNQVVVVRSDYRLGERNCPDDNPATIRNNTESVMGGFGCTTAYNMGQMLARPRDAAVGRDPGPADGTVNAAAIQRYREGKVRTVTPTATTTDGVVGATTGATGATGGAGPGVGSGPSTY</sequence>
<dbReference type="EMBL" id="FUWJ01000014">
    <property type="protein sequence ID" value="SKA36939.1"/>
    <property type="molecule type" value="Genomic_DNA"/>
</dbReference>
<keyword evidence="2" id="KW-0732">Signal</keyword>